<dbReference type="SUPFAM" id="SSF52833">
    <property type="entry name" value="Thioredoxin-like"/>
    <property type="match status" value="4"/>
</dbReference>
<comment type="similarity">
    <text evidence="1">Belongs to the protein disulfide isomerase family.</text>
</comment>
<dbReference type="AlphaFoldDB" id="A0AA86Q3V9"/>
<dbReference type="PROSITE" id="PS51352">
    <property type="entry name" value="THIOREDOXIN_2"/>
    <property type="match status" value="3"/>
</dbReference>
<proteinExistence type="inferred from homology"/>
<evidence type="ECO:0000313" key="4">
    <source>
        <dbReference type="EMBL" id="CAI9950768.1"/>
    </source>
</evidence>
<dbReference type="PANTHER" id="PTHR45672:SF3">
    <property type="entry name" value="THIOREDOXIN DOMAIN-CONTAINING PROTEIN 5"/>
    <property type="match status" value="1"/>
</dbReference>
<sequence>MIVLLPFLCEVIDATHDPEMIRTKPAIFVKFFAPWCSHCMHMQPAYIELSESFGESIDDMDQLAVTIAQVDCTQNNVLCQQHGIGAYPTLVLFRSGQRIAEFGGDRTYEQMDKWIRQSLGMKQKESDPEQDPIDATMNFTQVVAQGHSMVKFFAPWCSHCVQMKPAYAKLAGKFNDRVKVIEVDCTRTELCNQLGIRAYPTMVYYKDGKRMEEYSGDHSAIQMGQFLEQKLQEVQMLQDVKIEDIGSNFKIIQEGWHFVKFYAPWCSHCNDMQPEYIKLAHQMKNQPVNIWMVDCTKAPGDLCQRQGITGYPTLTLFKDGEIVGQYDSGHRSAPAMKQFIQMKLEEQQIAQLPSLVQDATNQLPQLIKDKPIFVTFCINNQMCSTIKPIVNKLADTLKDTELIFGWVNCEKNRNICAQYGVGNYPTMTLYENGDRKGNYQGQADESSIRMWLLVNSDYAV</sequence>
<dbReference type="PRINTS" id="PR00421">
    <property type="entry name" value="THIOREDOXIN"/>
</dbReference>
<dbReference type="EMBL" id="CATOUU010000818">
    <property type="protein sequence ID" value="CAI9950768.1"/>
    <property type="molecule type" value="Genomic_DNA"/>
</dbReference>
<dbReference type="InterPro" id="IPR051063">
    <property type="entry name" value="PDI"/>
</dbReference>
<evidence type="ECO:0000313" key="5">
    <source>
        <dbReference type="EMBL" id="CAL6063892.1"/>
    </source>
</evidence>
<evidence type="ECO:0000313" key="6">
    <source>
        <dbReference type="Proteomes" id="UP001642409"/>
    </source>
</evidence>
<dbReference type="GO" id="GO:0005783">
    <property type="term" value="C:endoplasmic reticulum"/>
    <property type="evidence" value="ECO:0007669"/>
    <property type="project" value="TreeGrafter"/>
</dbReference>
<keyword evidence="2" id="KW-0732">Signal</keyword>
<dbReference type="PANTHER" id="PTHR45672">
    <property type="entry name" value="PROTEIN DISULFIDE-ISOMERASE C17H9.14C-RELATED"/>
    <property type="match status" value="1"/>
</dbReference>
<dbReference type="GO" id="GO:0003756">
    <property type="term" value="F:protein disulfide isomerase activity"/>
    <property type="evidence" value="ECO:0007669"/>
    <property type="project" value="TreeGrafter"/>
</dbReference>
<keyword evidence="4" id="KW-0413">Isomerase</keyword>
<dbReference type="EMBL" id="CAXDID020000248">
    <property type="protein sequence ID" value="CAL6063892.1"/>
    <property type="molecule type" value="Genomic_DNA"/>
</dbReference>
<organism evidence="4">
    <name type="scientific">Hexamita inflata</name>
    <dbReference type="NCBI Taxonomy" id="28002"/>
    <lineage>
        <taxon>Eukaryota</taxon>
        <taxon>Metamonada</taxon>
        <taxon>Diplomonadida</taxon>
        <taxon>Hexamitidae</taxon>
        <taxon>Hexamitinae</taxon>
        <taxon>Hexamita</taxon>
    </lineage>
</organism>
<dbReference type="InterPro" id="IPR036249">
    <property type="entry name" value="Thioredoxin-like_sf"/>
</dbReference>
<dbReference type="Proteomes" id="UP001642409">
    <property type="component" value="Unassembled WGS sequence"/>
</dbReference>
<feature type="domain" description="Thioredoxin" evidence="3">
    <location>
        <begin position="121"/>
        <end position="229"/>
    </location>
</feature>
<reference evidence="4" key="1">
    <citation type="submission" date="2023-06" db="EMBL/GenBank/DDBJ databases">
        <authorList>
            <person name="Kurt Z."/>
        </authorList>
    </citation>
    <scope>NUCLEOTIDE SEQUENCE</scope>
</reference>
<evidence type="ECO:0000256" key="2">
    <source>
        <dbReference type="ARBA" id="ARBA00022729"/>
    </source>
</evidence>
<name>A0AA86Q3V9_9EUKA</name>
<evidence type="ECO:0000256" key="1">
    <source>
        <dbReference type="ARBA" id="ARBA00006347"/>
    </source>
</evidence>
<protein>
    <submittedName>
        <fullName evidence="4">Protein disulfide isomerase PDI3</fullName>
    </submittedName>
    <submittedName>
        <fullName evidence="5">Protein_disulfide isomerase PDI3</fullName>
    </submittedName>
</protein>
<dbReference type="Pfam" id="PF00085">
    <property type="entry name" value="Thioredoxin"/>
    <property type="match status" value="4"/>
</dbReference>
<comment type="caution">
    <text evidence="4">The sequence shown here is derived from an EMBL/GenBank/DDBJ whole genome shotgun (WGS) entry which is preliminary data.</text>
</comment>
<dbReference type="GO" id="GO:0006457">
    <property type="term" value="P:protein folding"/>
    <property type="evidence" value="ECO:0007669"/>
    <property type="project" value="TreeGrafter"/>
</dbReference>
<keyword evidence="6" id="KW-1185">Reference proteome</keyword>
<dbReference type="Gene3D" id="3.40.30.10">
    <property type="entry name" value="Glutaredoxin"/>
    <property type="match status" value="4"/>
</dbReference>
<accession>A0AA86Q3V9</accession>
<gene>
    <name evidence="4" type="ORF">HINF_LOCUS38413</name>
    <name evidence="5" type="ORF">HINF_LOCUS51090</name>
</gene>
<evidence type="ECO:0000259" key="3">
    <source>
        <dbReference type="PROSITE" id="PS51352"/>
    </source>
</evidence>
<reference evidence="5 6" key="2">
    <citation type="submission" date="2024-07" db="EMBL/GenBank/DDBJ databases">
        <authorList>
            <person name="Akdeniz Z."/>
        </authorList>
    </citation>
    <scope>NUCLEOTIDE SEQUENCE [LARGE SCALE GENOMIC DNA]</scope>
</reference>
<dbReference type="CDD" id="cd02961">
    <property type="entry name" value="PDI_a_family"/>
    <property type="match status" value="3"/>
</dbReference>
<feature type="domain" description="Thioredoxin" evidence="3">
    <location>
        <begin position="231"/>
        <end position="345"/>
    </location>
</feature>
<feature type="domain" description="Thioredoxin" evidence="3">
    <location>
        <begin position="1"/>
        <end position="120"/>
    </location>
</feature>
<dbReference type="InterPro" id="IPR013766">
    <property type="entry name" value="Thioredoxin_domain"/>
</dbReference>